<comment type="similarity">
    <text evidence="2">Belongs to the disproportionating enzyme family.</text>
</comment>
<proteinExistence type="inferred from homology"/>
<evidence type="ECO:0000256" key="1">
    <source>
        <dbReference type="ARBA" id="ARBA00000439"/>
    </source>
</evidence>
<protein>
    <recommendedName>
        <fullName evidence="4">4-alpha-glucanotransferase</fullName>
        <ecNumber evidence="3">2.4.1.25</ecNumber>
    </recommendedName>
    <alternativeName>
        <fullName evidence="8">Amylomaltase</fullName>
    </alternativeName>
    <alternativeName>
        <fullName evidence="9">Disproportionating enzyme</fullName>
    </alternativeName>
</protein>
<dbReference type="Gene3D" id="3.20.20.80">
    <property type="entry name" value="Glycosidases"/>
    <property type="match status" value="2"/>
</dbReference>
<accession>A0ABU9JTF5</accession>
<dbReference type="EC" id="2.4.1.25" evidence="3"/>
<reference evidence="10 11" key="1">
    <citation type="submission" date="2024-04" db="EMBL/GenBank/DDBJ databases">
        <title>Bacterial endophytes with biocontrol capabilities against important plant pathogens.</title>
        <authorList>
            <person name="Alayande K.A."/>
        </authorList>
    </citation>
    <scope>NUCLEOTIDE SEQUENCE [LARGE SCALE GENOMIC DNA]</scope>
    <source>
        <strain evidence="10 11">KV22</strain>
    </source>
</reference>
<comment type="caution">
    <text evidence="10">The sequence shown here is derived from an EMBL/GenBank/DDBJ whole genome shotgun (WGS) entry which is preliminary data.</text>
</comment>
<dbReference type="PANTHER" id="PTHR32438">
    <property type="entry name" value="4-ALPHA-GLUCANOTRANSFERASE DPE1, CHLOROPLASTIC/AMYLOPLASTIC"/>
    <property type="match status" value="1"/>
</dbReference>
<dbReference type="InterPro" id="IPR003385">
    <property type="entry name" value="Glyco_hydro_77"/>
</dbReference>
<evidence type="ECO:0000256" key="4">
    <source>
        <dbReference type="ARBA" id="ARBA00020295"/>
    </source>
</evidence>
<dbReference type="PANTHER" id="PTHR32438:SF5">
    <property type="entry name" value="4-ALPHA-GLUCANOTRANSFERASE DPE1, CHLOROPLASTIC_AMYLOPLASTIC"/>
    <property type="match status" value="1"/>
</dbReference>
<evidence type="ECO:0000313" key="10">
    <source>
        <dbReference type="EMBL" id="MEL3955140.1"/>
    </source>
</evidence>
<keyword evidence="6 10" id="KW-0808">Transferase</keyword>
<evidence type="ECO:0000256" key="7">
    <source>
        <dbReference type="ARBA" id="ARBA00023277"/>
    </source>
</evidence>
<evidence type="ECO:0000256" key="2">
    <source>
        <dbReference type="ARBA" id="ARBA00005684"/>
    </source>
</evidence>
<evidence type="ECO:0000256" key="3">
    <source>
        <dbReference type="ARBA" id="ARBA00012560"/>
    </source>
</evidence>
<organism evidence="10 11">
    <name type="scientific">Stenotrophomonas bentonitica</name>
    <dbReference type="NCBI Taxonomy" id="1450134"/>
    <lineage>
        <taxon>Bacteria</taxon>
        <taxon>Pseudomonadati</taxon>
        <taxon>Pseudomonadota</taxon>
        <taxon>Gammaproteobacteria</taxon>
        <taxon>Lysobacterales</taxon>
        <taxon>Lysobacteraceae</taxon>
        <taxon>Stenotrophomonas</taxon>
    </lineage>
</organism>
<evidence type="ECO:0000256" key="8">
    <source>
        <dbReference type="ARBA" id="ARBA00031423"/>
    </source>
</evidence>
<keyword evidence="5 10" id="KW-0328">Glycosyltransferase</keyword>
<keyword evidence="11" id="KW-1185">Reference proteome</keyword>
<evidence type="ECO:0000256" key="9">
    <source>
        <dbReference type="ARBA" id="ARBA00031501"/>
    </source>
</evidence>
<name>A0ABU9JTF5_9GAMM</name>
<comment type="catalytic activity">
    <reaction evidence="1">
        <text>Transfers a segment of a (1-&gt;4)-alpha-D-glucan to a new position in an acceptor, which may be glucose or a (1-&gt;4)-alpha-D-glucan.</text>
        <dbReference type="EC" id="2.4.1.25"/>
    </reaction>
</comment>
<evidence type="ECO:0000256" key="5">
    <source>
        <dbReference type="ARBA" id="ARBA00022676"/>
    </source>
</evidence>
<dbReference type="EMBL" id="JBBYHY010000009">
    <property type="protein sequence ID" value="MEL3955140.1"/>
    <property type="molecule type" value="Genomic_DNA"/>
</dbReference>
<dbReference type="RefSeq" id="WP_102789295.1">
    <property type="nucleotide sequence ID" value="NZ_JBBYHY010000009.1"/>
</dbReference>
<dbReference type="Pfam" id="PF02446">
    <property type="entry name" value="Glyco_hydro_77"/>
    <property type="match status" value="2"/>
</dbReference>
<dbReference type="InterPro" id="IPR017853">
    <property type="entry name" value="GH"/>
</dbReference>
<sequence length="630" mass="67685">MNATPALASLAEAAGLLIRWEDVHGTPRIVEQDTLQSVLDALGWRAGTPAQCQQSLQHCLHERAVPSLRTVQLGEPLLLDVEGAGEWCDERGHTMPATRARPGVWVVPEQPGYWRLRVGQDEHAVAVAPTRCFSVADATGLAEPRSWGAVLQVYAARRAGDDGIGDSSAAQQWCERIAAAGGDAVALSPLHAAGRIDASFSPYSPSDRRFLEPVYAGTLEEWDIAEDDAPDPTPADGLIDWAGAAARKWHRLQQSYQRFTQAPEALQRDLRGFEQEGGAALAAFARCNAAAMGQRDPALQVHAQWRAARSWQQAQRRAQEAGMALGLIADLAVGFTADGAEAAAAADTALRGLVLGAPPDAFAPDGQVWGISSYSPDGLRRSGFAPFITLLRAVMRDRGGVRIDHILGLQRLWVVPHGAGSGQGVYLRYPLADLLNLLALESWRNRCIVIGEDLGVVPPGIRDTLAARGVLGMDVLAFTRAPDGDFLPPAQWRRDAVALTGTHDLPTLEGWQHGDDLRWRARLSAAPAADTAQAMAARREDVARLARAVGTDGAAPDALRLAALRQVAASPAPLALLPVEDALGLRGQVNLPGTVAVHPNWRQRLPSPLPLRTLDRSLQQFAAARRRQEH</sequence>
<evidence type="ECO:0000313" key="11">
    <source>
        <dbReference type="Proteomes" id="UP001455088"/>
    </source>
</evidence>
<dbReference type="Proteomes" id="UP001455088">
    <property type="component" value="Unassembled WGS sequence"/>
</dbReference>
<dbReference type="GO" id="GO:0004134">
    <property type="term" value="F:4-alpha-glucanotransferase activity"/>
    <property type="evidence" value="ECO:0007669"/>
    <property type="project" value="UniProtKB-EC"/>
</dbReference>
<keyword evidence="7" id="KW-0119">Carbohydrate metabolism</keyword>
<gene>
    <name evidence="10" type="ORF">AAE039_16405</name>
</gene>
<dbReference type="SUPFAM" id="SSF51445">
    <property type="entry name" value="(Trans)glycosidases"/>
    <property type="match status" value="1"/>
</dbReference>
<evidence type="ECO:0000256" key="6">
    <source>
        <dbReference type="ARBA" id="ARBA00022679"/>
    </source>
</evidence>